<protein>
    <recommendedName>
        <fullName evidence="4">Lipoprotein</fullName>
    </recommendedName>
</protein>
<name>A0A3A8JF20_9BACT</name>
<keyword evidence="3" id="KW-1185">Reference proteome</keyword>
<evidence type="ECO:0008006" key="4">
    <source>
        <dbReference type="Google" id="ProtNLM"/>
    </source>
</evidence>
<dbReference type="AlphaFoldDB" id="A0A3A8JF20"/>
<evidence type="ECO:0000256" key="1">
    <source>
        <dbReference type="SAM" id="SignalP"/>
    </source>
</evidence>
<comment type="caution">
    <text evidence="2">The sequence shown here is derived from an EMBL/GenBank/DDBJ whole genome shotgun (WGS) entry which is preliminary data.</text>
</comment>
<dbReference type="OrthoDB" id="5381790at2"/>
<accession>A0A3A8JF20</accession>
<proteinExistence type="predicted"/>
<dbReference type="PROSITE" id="PS51257">
    <property type="entry name" value="PROKAR_LIPOPROTEIN"/>
    <property type="match status" value="1"/>
</dbReference>
<dbReference type="EMBL" id="RAWE01000345">
    <property type="protein sequence ID" value="RKG94329.1"/>
    <property type="molecule type" value="Genomic_DNA"/>
</dbReference>
<sequence>MGEYPRPMHRALITLPLGLCVLSLTACPGKAPPRVETATASAPPPIHVPPGCEKDLSGDYHHAQNPAFRYLGQDDGRTLSLAVVRAWADGGVESPDAGSVGIVLHRTPEGFVGETRATGFSASGTPCPVAFPTEAVACTDAGLTLRAASSTSIDEGCRPATSGPAPVRQEQVLLRGQPDGGL</sequence>
<reference evidence="3" key="1">
    <citation type="submission" date="2018-09" db="EMBL/GenBank/DDBJ databases">
        <authorList>
            <person name="Livingstone P.G."/>
            <person name="Whitworth D.E."/>
        </authorList>
    </citation>
    <scope>NUCLEOTIDE SEQUENCE [LARGE SCALE GENOMIC DNA]</scope>
    <source>
        <strain evidence="3">CA043D</strain>
    </source>
</reference>
<gene>
    <name evidence="2" type="ORF">D7X32_42495</name>
</gene>
<feature type="signal peptide" evidence="1">
    <location>
        <begin position="1"/>
        <end position="26"/>
    </location>
</feature>
<feature type="chain" id="PRO_5017468607" description="Lipoprotein" evidence="1">
    <location>
        <begin position="27"/>
        <end position="182"/>
    </location>
</feature>
<organism evidence="2 3">
    <name type="scientific">Corallococcus carmarthensis</name>
    <dbReference type="NCBI Taxonomy" id="2316728"/>
    <lineage>
        <taxon>Bacteria</taxon>
        <taxon>Pseudomonadati</taxon>
        <taxon>Myxococcota</taxon>
        <taxon>Myxococcia</taxon>
        <taxon>Myxococcales</taxon>
        <taxon>Cystobacterineae</taxon>
        <taxon>Myxococcaceae</taxon>
        <taxon>Corallococcus</taxon>
    </lineage>
</organism>
<keyword evidence="1" id="KW-0732">Signal</keyword>
<evidence type="ECO:0000313" key="2">
    <source>
        <dbReference type="EMBL" id="RKG94329.1"/>
    </source>
</evidence>
<dbReference type="Proteomes" id="UP000268313">
    <property type="component" value="Unassembled WGS sequence"/>
</dbReference>
<evidence type="ECO:0000313" key="3">
    <source>
        <dbReference type="Proteomes" id="UP000268313"/>
    </source>
</evidence>